<evidence type="ECO:0000256" key="5">
    <source>
        <dbReference type="ARBA" id="ARBA00022679"/>
    </source>
</evidence>
<keyword evidence="3" id="KW-0158">Chromosome</keyword>
<dbReference type="Pfam" id="PF00856">
    <property type="entry name" value="SET"/>
    <property type="match status" value="1"/>
</dbReference>
<dbReference type="GO" id="GO:0008168">
    <property type="term" value="F:methyltransferase activity"/>
    <property type="evidence" value="ECO:0007669"/>
    <property type="project" value="UniProtKB-KW"/>
</dbReference>
<dbReference type="InterPro" id="IPR001214">
    <property type="entry name" value="SET_dom"/>
</dbReference>
<dbReference type="Gene3D" id="2.170.270.10">
    <property type="entry name" value="SET domain"/>
    <property type="match status" value="1"/>
</dbReference>
<accession>A0A0N4VDC4</accession>
<dbReference type="GO" id="GO:0005694">
    <property type="term" value="C:chromosome"/>
    <property type="evidence" value="ECO:0007669"/>
    <property type="project" value="UniProtKB-SubCell"/>
</dbReference>
<evidence type="ECO:0000256" key="3">
    <source>
        <dbReference type="ARBA" id="ARBA00022454"/>
    </source>
</evidence>
<dbReference type="PANTHER" id="PTHR22884">
    <property type="entry name" value="SET DOMAIN PROTEINS"/>
    <property type="match status" value="1"/>
</dbReference>
<evidence type="ECO:0000313" key="11">
    <source>
        <dbReference type="Proteomes" id="UP000274131"/>
    </source>
</evidence>
<dbReference type="EMBL" id="UXUI01009256">
    <property type="protein sequence ID" value="VDD93336.1"/>
    <property type="molecule type" value="Genomic_DNA"/>
</dbReference>
<dbReference type="GO" id="GO:0005634">
    <property type="term" value="C:nucleus"/>
    <property type="evidence" value="ECO:0007669"/>
    <property type="project" value="UniProtKB-SubCell"/>
</dbReference>
<evidence type="ECO:0000313" key="12">
    <source>
        <dbReference type="WBParaSite" id="EVEC_0000860301-mRNA-1"/>
    </source>
</evidence>
<keyword evidence="5" id="KW-0808">Transferase</keyword>
<dbReference type="PROSITE" id="PS50868">
    <property type="entry name" value="POST_SET"/>
    <property type="match status" value="1"/>
</dbReference>
<proteinExistence type="predicted"/>
<evidence type="ECO:0000313" key="10">
    <source>
        <dbReference type="EMBL" id="VDD93336.1"/>
    </source>
</evidence>
<keyword evidence="6" id="KW-0949">S-adenosyl-L-methionine</keyword>
<keyword evidence="4" id="KW-0489">Methyltransferase</keyword>
<keyword evidence="11" id="KW-1185">Reference proteome</keyword>
<dbReference type="AlphaFoldDB" id="A0A0N4VDC4"/>
<evidence type="ECO:0000256" key="2">
    <source>
        <dbReference type="ARBA" id="ARBA00004286"/>
    </source>
</evidence>
<reference evidence="12" key="1">
    <citation type="submission" date="2017-02" db="UniProtKB">
        <authorList>
            <consortium name="WormBaseParasite"/>
        </authorList>
    </citation>
    <scope>IDENTIFICATION</scope>
</reference>
<evidence type="ECO:0000256" key="6">
    <source>
        <dbReference type="ARBA" id="ARBA00022691"/>
    </source>
</evidence>
<organism evidence="12">
    <name type="scientific">Enterobius vermicularis</name>
    <name type="common">Human pinworm</name>
    <dbReference type="NCBI Taxonomy" id="51028"/>
    <lineage>
        <taxon>Eukaryota</taxon>
        <taxon>Metazoa</taxon>
        <taxon>Ecdysozoa</taxon>
        <taxon>Nematoda</taxon>
        <taxon>Chromadorea</taxon>
        <taxon>Rhabditida</taxon>
        <taxon>Spirurina</taxon>
        <taxon>Oxyuridomorpha</taxon>
        <taxon>Oxyuroidea</taxon>
        <taxon>Oxyuridae</taxon>
        <taxon>Enterobius</taxon>
    </lineage>
</organism>
<dbReference type="SUPFAM" id="SSF82199">
    <property type="entry name" value="SET domain"/>
    <property type="match status" value="2"/>
</dbReference>
<dbReference type="InterPro" id="IPR003616">
    <property type="entry name" value="Post-SET_dom"/>
</dbReference>
<name>A0A0N4VDC4_ENTVE</name>
<dbReference type="WBParaSite" id="EVEC_0000860301-mRNA-1">
    <property type="protein sequence ID" value="EVEC_0000860301-mRNA-1"/>
    <property type="gene ID" value="EVEC_0000860301"/>
</dbReference>
<reference evidence="10 11" key="2">
    <citation type="submission" date="2018-10" db="EMBL/GenBank/DDBJ databases">
        <authorList>
            <consortium name="Pathogen Informatics"/>
        </authorList>
    </citation>
    <scope>NUCLEOTIDE SEQUENCE [LARGE SCALE GENOMIC DNA]</scope>
</reference>
<dbReference type="PROSITE" id="PS50280">
    <property type="entry name" value="SET"/>
    <property type="match status" value="1"/>
</dbReference>
<dbReference type="STRING" id="51028.A0A0N4VDC4"/>
<keyword evidence="7" id="KW-0539">Nucleus</keyword>
<dbReference type="InterPro" id="IPR046341">
    <property type="entry name" value="SET_dom_sf"/>
</dbReference>
<comment type="subcellular location">
    <subcellularLocation>
        <location evidence="2">Chromosome</location>
    </subcellularLocation>
    <subcellularLocation>
        <location evidence="1">Nucleus</location>
    </subcellularLocation>
</comment>
<feature type="domain" description="SET" evidence="8">
    <location>
        <begin position="29"/>
        <end position="172"/>
    </location>
</feature>
<feature type="domain" description="Post-SET" evidence="9">
    <location>
        <begin position="180"/>
        <end position="196"/>
    </location>
</feature>
<evidence type="ECO:0000256" key="1">
    <source>
        <dbReference type="ARBA" id="ARBA00004123"/>
    </source>
</evidence>
<protein>
    <submittedName>
        <fullName evidence="12">Histone-lysine N-methyltransferase</fullName>
    </submittedName>
</protein>
<dbReference type="InterPro" id="IPR050777">
    <property type="entry name" value="SET2_Histone-Lys_MeTrsfase"/>
</dbReference>
<evidence type="ECO:0000256" key="7">
    <source>
        <dbReference type="ARBA" id="ARBA00023242"/>
    </source>
</evidence>
<evidence type="ECO:0000259" key="9">
    <source>
        <dbReference type="PROSITE" id="PS50868"/>
    </source>
</evidence>
<gene>
    <name evidence="10" type="ORF">EVEC_LOCUS8087</name>
</gene>
<dbReference type="Proteomes" id="UP000274131">
    <property type="component" value="Unassembled WGS sequence"/>
</dbReference>
<dbReference type="SMART" id="SM00317">
    <property type="entry name" value="SET"/>
    <property type="match status" value="1"/>
</dbReference>
<dbReference type="GO" id="GO:0032259">
    <property type="term" value="P:methylation"/>
    <property type="evidence" value="ECO:0007669"/>
    <property type="project" value="UniProtKB-KW"/>
</dbReference>
<evidence type="ECO:0000259" key="8">
    <source>
        <dbReference type="PROSITE" id="PS50280"/>
    </source>
</evidence>
<evidence type="ECO:0000256" key="4">
    <source>
        <dbReference type="ARBA" id="ARBA00022603"/>
    </source>
</evidence>
<dbReference type="OrthoDB" id="422362at2759"/>
<sequence length="293" mass="33188">MARRNDGEVSTGKCMNNFLRNYRRQREEELMEEKITPYKGFGVFAKKNISKGTDLAEYLGVVVPKDDYLEKLKLRANHHNLEMCYFGIQLTPQYYLDARNFGGMARTINHSCDPNCQVAVVTVDGVYRLKIISIKDILKGAIFLEPVLKSFYLKRIRAKKLTLGEEITFDYDSELQEGLVGTKCRCGSNNCRGFIGKKVNGSTRSRYTDQNHEIALKGRKEGEQGENKENMFPVGTKPCKINGITKRGHTECDDKENVYATRVAVCKTLSTFEKKASVCSGTEVVLEYAAWKA</sequence>